<dbReference type="InterPro" id="IPR016274">
    <property type="entry name" value="Histidine_acid_Pase_euk"/>
</dbReference>
<dbReference type="EMBL" id="JAHMUF010000019">
    <property type="protein sequence ID" value="KAG7192272.1"/>
    <property type="molecule type" value="Genomic_DNA"/>
</dbReference>
<keyword evidence="3" id="KW-0325">Glycoprotein</keyword>
<keyword evidence="5" id="KW-1015">Disulfide bond</keyword>
<dbReference type="PROSITE" id="PS00778">
    <property type="entry name" value="HIS_ACID_PHOSPHAT_2"/>
    <property type="match status" value="1"/>
</dbReference>
<sequence>MVAISKAMNAGLLLVGQGVYAPLASPQQSATDQYNIVRFLGGQGPYVQREGSGISNEFPSQCTIEQVQLYSRHGERYPSRNLGSKMNATYHKITELKGTLKGDLALFNTEKYFVQDSYWYDRETSPDNAAYIFSGTGDAQRHGSYFRSRYNELFNESSVLPVFTSNSQRCYQTADYFARGFLGDAYSDKTAQMYVISEDASQGGNSLTPRYACNDYKKDLNDDKVSKFNDSFLDDIITRWKKENPDLNITKSDVSNMFAYVAYEMNVKGYSTVANLFTNEEYIKYSYKYDLHEYYTNGPGNNLTISIGSDMALASLELLKDTTTQQKIWLSFTHDTDLEIMHSALGLVEPTTDLPIDHIVFPSPYSHASIVPQGARIYVEKLSCSGESYVRFIVNDAVVPVPGLGSGPGFSTKLSDYETYLKDRLAKFNYVKTCGIDSNVPSNITFYWDYETNVFTNGTSKYNAPLFIG</sequence>
<dbReference type="Proteomes" id="UP000790833">
    <property type="component" value="Unassembled WGS sequence"/>
</dbReference>
<dbReference type="GO" id="GO:0009277">
    <property type="term" value="C:fungal-type cell wall"/>
    <property type="evidence" value="ECO:0007669"/>
    <property type="project" value="TreeGrafter"/>
</dbReference>
<dbReference type="InterPro" id="IPR000560">
    <property type="entry name" value="His_Pase_clade-2"/>
</dbReference>
<dbReference type="PANTHER" id="PTHR20963:SF18">
    <property type="entry name" value="ACID PHOSPHATASE PHO11-RELATED"/>
    <property type="match status" value="1"/>
</dbReference>
<reference evidence="6" key="1">
    <citation type="submission" date="2021-03" db="EMBL/GenBank/DDBJ databases">
        <authorList>
            <person name="Palmer J.M."/>
        </authorList>
    </citation>
    <scope>NUCLEOTIDE SEQUENCE</scope>
    <source>
        <strain evidence="6">ARV_011</strain>
    </source>
</reference>
<keyword evidence="7" id="KW-1185">Reference proteome</keyword>
<dbReference type="PIRSF" id="PIRSF000894">
    <property type="entry name" value="Acid_phosphatase"/>
    <property type="match status" value="1"/>
</dbReference>
<proteinExistence type="inferred from homology"/>
<dbReference type="Pfam" id="PF00328">
    <property type="entry name" value="His_Phos_2"/>
    <property type="match status" value="1"/>
</dbReference>
<feature type="active site" description="Proton donor" evidence="4">
    <location>
        <position position="335"/>
    </location>
</feature>
<evidence type="ECO:0000256" key="3">
    <source>
        <dbReference type="ARBA" id="ARBA00023180"/>
    </source>
</evidence>
<evidence type="ECO:0000256" key="1">
    <source>
        <dbReference type="ARBA" id="ARBA00005375"/>
    </source>
</evidence>
<dbReference type="SUPFAM" id="SSF53254">
    <property type="entry name" value="Phosphoglycerate mutase-like"/>
    <property type="match status" value="1"/>
</dbReference>
<comment type="similarity">
    <text evidence="1">Belongs to the histidine acid phosphatase family.</text>
</comment>
<gene>
    <name evidence="6" type="primary">PHO5</name>
    <name evidence="6" type="ORF">KQ657_001990</name>
</gene>
<organism evidence="6 7">
    <name type="scientific">Scheffersomyces spartinae</name>
    <dbReference type="NCBI Taxonomy" id="45513"/>
    <lineage>
        <taxon>Eukaryota</taxon>
        <taxon>Fungi</taxon>
        <taxon>Dikarya</taxon>
        <taxon>Ascomycota</taxon>
        <taxon>Saccharomycotina</taxon>
        <taxon>Pichiomycetes</taxon>
        <taxon>Debaryomycetaceae</taxon>
        <taxon>Scheffersomyces</taxon>
    </lineage>
</organism>
<feature type="active site" description="Nucleophile" evidence="4">
    <location>
        <position position="73"/>
    </location>
</feature>
<evidence type="ECO:0000313" key="7">
    <source>
        <dbReference type="Proteomes" id="UP000790833"/>
    </source>
</evidence>
<dbReference type="GO" id="GO:0003993">
    <property type="term" value="F:acid phosphatase activity"/>
    <property type="evidence" value="ECO:0007669"/>
    <property type="project" value="TreeGrafter"/>
</dbReference>
<dbReference type="CDD" id="cd07061">
    <property type="entry name" value="HP_HAP_like"/>
    <property type="match status" value="1"/>
</dbReference>
<comment type="caution">
    <text evidence="6">The sequence shown here is derived from an EMBL/GenBank/DDBJ whole genome shotgun (WGS) entry which is preliminary data.</text>
</comment>
<evidence type="ECO:0000256" key="5">
    <source>
        <dbReference type="PIRSR" id="PIRSR000894-2"/>
    </source>
</evidence>
<protein>
    <submittedName>
        <fullName evidence="6">Acid phosphatase pho5</fullName>
    </submittedName>
</protein>
<dbReference type="InterPro" id="IPR029033">
    <property type="entry name" value="His_PPase_superfam"/>
</dbReference>
<keyword evidence="2" id="KW-0378">Hydrolase</keyword>
<feature type="disulfide bond" evidence="5">
    <location>
        <begin position="62"/>
        <end position="384"/>
    </location>
</feature>
<dbReference type="OrthoDB" id="6509975at2759"/>
<evidence type="ECO:0000256" key="4">
    <source>
        <dbReference type="PIRSR" id="PIRSR000894-1"/>
    </source>
</evidence>
<dbReference type="RefSeq" id="XP_043047822.1">
    <property type="nucleotide sequence ID" value="XM_043192767.1"/>
</dbReference>
<accession>A0A9P7V6V7</accession>
<dbReference type="InterPro" id="IPR033379">
    <property type="entry name" value="Acid_Pase_AS"/>
</dbReference>
<dbReference type="AlphaFoldDB" id="A0A9P7V6V7"/>
<name>A0A9P7V6V7_9ASCO</name>
<evidence type="ECO:0000256" key="2">
    <source>
        <dbReference type="ARBA" id="ARBA00022801"/>
    </source>
</evidence>
<dbReference type="GeneID" id="66115364"/>
<evidence type="ECO:0000313" key="6">
    <source>
        <dbReference type="EMBL" id="KAG7192272.1"/>
    </source>
</evidence>
<dbReference type="PANTHER" id="PTHR20963">
    <property type="entry name" value="MULTIPLE INOSITOL POLYPHOSPHATE PHOSPHATASE-RELATED"/>
    <property type="match status" value="1"/>
</dbReference>
<dbReference type="Gene3D" id="3.40.50.1240">
    <property type="entry name" value="Phosphoglycerate mutase-like"/>
    <property type="match status" value="1"/>
</dbReference>